<dbReference type="EMBL" id="CAXDID020000119">
    <property type="protein sequence ID" value="CAL6031222.1"/>
    <property type="molecule type" value="Genomic_DNA"/>
</dbReference>
<evidence type="ECO:0000313" key="5">
    <source>
        <dbReference type="EMBL" id="CAI9973379.1"/>
    </source>
</evidence>
<accession>A0AA86TEM6</accession>
<evidence type="ECO:0000313" key="12">
    <source>
        <dbReference type="Proteomes" id="UP001642409"/>
    </source>
</evidence>
<evidence type="ECO:0000313" key="7">
    <source>
        <dbReference type="EMBL" id="CAL5989314.1"/>
    </source>
</evidence>
<dbReference type="EMBL" id="CAXDID020000119">
    <property type="protein sequence ID" value="CAL6031196.1"/>
    <property type="molecule type" value="Genomic_DNA"/>
</dbReference>
<comment type="caution">
    <text evidence="3">The sequence shown here is derived from an EMBL/GenBank/DDBJ whole genome shotgun (WGS) entry which is preliminary data.</text>
</comment>
<protein>
    <submittedName>
        <fullName evidence="6">Hypothetical_protein</fullName>
    </submittedName>
</protein>
<evidence type="ECO:0000313" key="3">
    <source>
        <dbReference type="EMBL" id="CAI9915580.1"/>
    </source>
</evidence>
<dbReference type="AlphaFoldDB" id="A0AA86TEM6"/>
<evidence type="ECO:0000313" key="2">
    <source>
        <dbReference type="EMBL" id="CAI9915567.1"/>
    </source>
</evidence>
<dbReference type="EMBL" id="CAXDID020000023">
    <property type="protein sequence ID" value="CAL5989314.1"/>
    <property type="molecule type" value="Genomic_DNA"/>
</dbReference>
<dbReference type="EMBL" id="CATOUU010000075">
    <property type="protein sequence ID" value="CAI9915567.1"/>
    <property type="molecule type" value="Genomic_DNA"/>
</dbReference>
<proteinExistence type="predicted"/>
<dbReference type="EMBL" id="CAXDID020000712">
    <property type="protein sequence ID" value="CAL6111604.1"/>
    <property type="molecule type" value="Genomic_DNA"/>
</dbReference>
<evidence type="ECO:0000313" key="8">
    <source>
        <dbReference type="EMBL" id="CAL6031196.1"/>
    </source>
</evidence>
<name>A0AA86TEM6_9EUKA</name>
<evidence type="ECO:0000313" key="6">
    <source>
        <dbReference type="EMBL" id="CAL5989286.1"/>
    </source>
</evidence>
<gene>
    <name evidence="6" type="ORF">HINF_LOCUS10790</name>
    <name evidence="7" type="ORF">HINF_LOCUS10804</name>
    <name evidence="2" type="ORF">HINF_LOCUS3212</name>
    <name evidence="3" type="ORF">HINF_LOCUS3225</name>
    <name evidence="8" type="ORF">HINF_LOCUS33887</name>
    <name evidence="9" type="ORF">HINF_LOCUS33900</name>
    <name evidence="4" type="ORF">HINF_LOCUS44329</name>
    <name evidence="10" type="ORF">HINF_LOCUS44430</name>
    <name evidence="5" type="ORF">HINF_LOCUS61024</name>
    <name evidence="11" type="ORF">HINF_LOCUS76476</name>
</gene>
<reference evidence="3" key="1">
    <citation type="submission" date="2023-06" db="EMBL/GenBank/DDBJ databases">
        <authorList>
            <person name="Kurt Z."/>
        </authorList>
    </citation>
    <scope>NUCLEOTIDE SEQUENCE</scope>
</reference>
<dbReference type="EMBL" id="CAXDID020000188">
    <property type="protein sequence ID" value="CAL6051559.1"/>
    <property type="molecule type" value="Genomic_DNA"/>
</dbReference>
<dbReference type="EMBL" id="CATOUU010000075">
    <property type="protein sequence ID" value="CAI9915580.1"/>
    <property type="molecule type" value="Genomic_DNA"/>
</dbReference>
<organism evidence="3">
    <name type="scientific">Hexamita inflata</name>
    <dbReference type="NCBI Taxonomy" id="28002"/>
    <lineage>
        <taxon>Eukaryota</taxon>
        <taxon>Metamonada</taxon>
        <taxon>Diplomonadida</taxon>
        <taxon>Hexamitidae</taxon>
        <taxon>Hexamitinae</taxon>
        <taxon>Hexamita</taxon>
    </lineage>
</organism>
<dbReference type="Proteomes" id="UP001642409">
    <property type="component" value="Unassembled WGS sequence"/>
</dbReference>
<evidence type="ECO:0000313" key="9">
    <source>
        <dbReference type="EMBL" id="CAL6031222.1"/>
    </source>
</evidence>
<reference evidence="6 12" key="2">
    <citation type="submission" date="2024-07" db="EMBL/GenBank/DDBJ databases">
        <authorList>
            <person name="Akdeniz Z."/>
        </authorList>
    </citation>
    <scope>NUCLEOTIDE SEQUENCE [LARGE SCALE GENOMIC DNA]</scope>
</reference>
<feature type="compositionally biased region" description="Acidic residues" evidence="1">
    <location>
        <begin position="76"/>
        <end position="104"/>
    </location>
</feature>
<dbReference type="EMBL" id="CATOUU010000878">
    <property type="protein sequence ID" value="CAI9956684.1"/>
    <property type="molecule type" value="Genomic_DNA"/>
</dbReference>
<evidence type="ECO:0000313" key="11">
    <source>
        <dbReference type="EMBL" id="CAL6111604.1"/>
    </source>
</evidence>
<dbReference type="EMBL" id="CAXDID020000023">
    <property type="protein sequence ID" value="CAL5989286.1"/>
    <property type="molecule type" value="Genomic_DNA"/>
</dbReference>
<sequence length="104" mass="12539">MKKYSESEIKLIKYLLQHKDELHEDHLTLSFENISKQLKKEFEVQISRTTLWNYSRKINIGQSYKKKLQPVVEVEQKEEESVDESYEESVEESYEESYEESVVE</sequence>
<evidence type="ECO:0000313" key="4">
    <source>
        <dbReference type="EMBL" id="CAI9956684.1"/>
    </source>
</evidence>
<keyword evidence="12" id="KW-1185">Reference proteome</keyword>
<dbReference type="EMBL" id="CATOUU010001122">
    <property type="protein sequence ID" value="CAI9973379.1"/>
    <property type="molecule type" value="Genomic_DNA"/>
</dbReference>
<evidence type="ECO:0000313" key="10">
    <source>
        <dbReference type="EMBL" id="CAL6051559.1"/>
    </source>
</evidence>
<feature type="region of interest" description="Disordered" evidence="1">
    <location>
        <begin position="67"/>
        <end position="104"/>
    </location>
</feature>
<evidence type="ECO:0000256" key="1">
    <source>
        <dbReference type="SAM" id="MobiDB-lite"/>
    </source>
</evidence>